<protein>
    <submittedName>
        <fullName evidence="3">Uncharacterized protein</fullName>
    </submittedName>
</protein>
<name>A0A834XIB6_APHGI</name>
<accession>A0A834XIB6</accession>
<keyword evidence="2" id="KW-0472">Membrane</keyword>
<dbReference type="OrthoDB" id="6376457at2759"/>
<keyword evidence="2" id="KW-0812">Transmembrane</keyword>
<evidence type="ECO:0000256" key="1">
    <source>
        <dbReference type="SAM" id="MobiDB-lite"/>
    </source>
</evidence>
<dbReference type="AlphaFoldDB" id="A0A834XIB6"/>
<sequence length="356" mass="39965">MTPSFKMGHNTKYFQNIKTSIFIWTIIFISLITIVMASDKATPCKEDSECQSDQYCYNISKICVSYTMCSRYNRYENDTQSQKPTQCGPCLPGFVAELYIDGKESSLCIDKIQLKLKKEQIPIKTTPGDDEFFKDIWLCGGIIFFIFLIVPTVVYATKHIHGRVRNEKWFPMRPWNLSPSAPPPDTGAYHLQRPYYSEEDPPIYSAVVDNNNTSKDKNILVNAVPSKAPDWVIIDPSYDDGDPDVSTSTNISTMSNTTLNIEDEETTPSSWTPEPVTVAVSTRAFHQFAPEQRDNVVNAVLVRGDCSSPRNSSNHSDDGPAPEATSSSRTTGDSYRGPNVQINQMITLNMVKSDFN</sequence>
<feature type="compositionally biased region" description="Polar residues" evidence="1">
    <location>
        <begin position="324"/>
        <end position="333"/>
    </location>
</feature>
<feature type="compositionally biased region" description="Low complexity" evidence="1">
    <location>
        <begin position="246"/>
        <end position="260"/>
    </location>
</feature>
<evidence type="ECO:0000256" key="2">
    <source>
        <dbReference type="SAM" id="Phobius"/>
    </source>
</evidence>
<keyword evidence="4" id="KW-1185">Reference proteome</keyword>
<dbReference type="Proteomes" id="UP000639338">
    <property type="component" value="Unassembled WGS sequence"/>
</dbReference>
<reference evidence="3 4" key="1">
    <citation type="submission" date="2020-08" db="EMBL/GenBank/DDBJ databases">
        <title>Aphidius gifuensis genome sequencing and assembly.</title>
        <authorList>
            <person name="Du Z."/>
        </authorList>
    </citation>
    <scope>NUCLEOTIDE SEQUENCE [LARGE SCALE GENOMIC DNA]</scope>
    <source>
        <strain evidence="3">YNYX2018</strain>
        <tissue evidence="3">Adults</tissue>
    </source>
</reference>
<feature type="transmembrane region" description="Helical" evidence="2">
    <location>
        <begin position="135"/>
        <end position="156"/>
    </location>
</feature>
<gene>
    <name evidence="3" type="ORF">HCN44_003223</name>
</gene>
<evidence type="ECO:0000313" key="3">
    <source>
        <dbReference type="EMBL" id="KAF7987461.1"/>
    </source>
</evidence>
<feature type="region of interest" description="Disordered" evidence="1">
    <location>
        <begin position="240"/>
        <end position="273"/>
    </location>
</feature>
<keyword evidence="2" id="KW-1133">Transmembrane helix</keyword>
<proteinExistence type="predicted"/>
<evidence type="ECO:0000313" key="4">
    <source>
        <dbReference type="Proteomes" id="UP000639338"/>
    </source>
</evidence>
<dbReference type="EMBL" id="JACMRX010000006">
    <property type="protein sequence ID" value="KAF7987461.1"/>
    <property type="molecule type" value="Genomic_DNA"/>
</dbReference>
<organism evidence="3 4">
    <name type="scientific">Aphidius gifuensis</name>
    <name type="common">Parasitoid wasp</name>
    <dbReference type="NCBI Taxonomy" id="684658"/>
    <lineage>
        <taxon>Eukaryota</taxon>
        <taxon>Metazoa</taxon>
        <taxon>Ecdysozoa</taxon>
        <taxon>Arthropoda</taxon>
        <taxon>Hexapoda</taxon>
        <taxon>Insecta</taxon>
        <taxon>Pterygota</taxon>
        <taxon>Neoptera</taxon>
        <taxon>Endopterygota</taxon>
        <taxon>Hymenoptera</taxon>
        <taxon>Apocrita</taxon>
        <taxon>Ichneumonoidea</taxon>
        <taxon>Braconidae</taxon>
        <taxon>Aphidiinae</taxon>
        <taxon>Aphidius</taxon>
    </lineage>
</organism>
<feature type="region of interest" description="Disordered" evidence="1">
    <location>
        <begin position="307"/>
        <end position="339"/>
    </location>
</feature>
<comment type="caution">
    <text evidence="3">The sequence shown here is derived from an EMBL/GenBank/DDBJ whole genome shotgun (WGS) entry which is preliminary data.</text>
</comment>
<feature type="transmembrane region" description="Helical" evidence="2">
    <location>
        <begin position="21"/>
        <end position="38"/>
    </location>
</feature>